<accession>A0A1X0RWS4</accession>
<dbReference type="VEuPathDB" id="FungiDB:BCV72DRAFT_122735"/>
<dbReference type="EMBL" id="KV921383">
    <property type="protein sequence ID" value="ORE16513.1"/>
    <property type="molecule type" value="Genomic_DNA"/>
</dbReference>
<proteinExistence type="predicted"/>
<organism evidence="2 3">
    <name type="scientific">Rhizopus microsporus</name>
    <dbReference type="NCBI Taxonomy" id="58291"/>
    <lineage>
        <taxon>Eukaryota</taxon>
        <taxon>Fungi</taxon>
        <taxon>Fungi incertae sedis</taxon>
        <taxon>Mucoromycota</taxon>
        <taxon>Mucoromycotina</taxon>
        <taxon>Mucoromycetes</taxon>
        <taxon>Mucorales</taxon>
        <taxon>Mucorineae</taxon>
        <taxon>Rhizopodaceae</taxon>
        <taxon>Rhizopus</taxon>
    </lineage>
</organism>
<evidence type="ECO:0000313" key="3">
    <source>
        <dbReference type="Proteomes" id="UP000242381"/>
    </source>
</evidence>
<gene>
    <name evidence="2" type="ORF">BCV71DRAFT_16390</name>
</gene>
<name>A0A1X0RWS4_RHIZD</name>
<protein>
    <recommendedName>
        <fullName evidence="4">Retrotransposon gag domain-containing protein</fullName>
    </recommendedName>
</protein>
<dbReference type="Proteomes" id="UP000242381">
    <property type="component" value="Unassembled WGS sequence"/>
</dbReference>
<evidence type="ECO:0000256" key="1">
    <source>
        <dbReference type="SAM" id="Coils"/>
    </source>
</evidence>
<feature type="coiled-coil region" evidence="1">
    <location>
        <begin position="18"/>
        <end position="52"/>
    </location>
</feature>
<dbReference type="AlphaFoldDB" id="A0A1X0RWS4"/>
<evidence type="ECO:0000313" key="2">
    <source>
        <dbReference type="EMBL" id="ORE16513.1"/>
    </source>
</evidence>
<reference evidence="2 3" key="1">
    <citation type="journal article" date="2016" name="Proc. Natl. Acad. Sci. U.S.A.">
        <title>Lipid metabolic changes in an early divergent fungus govern the establishment of a mutualistic symbiosis with endobacteria.</title>
        <authorList>
            <person name="Lastovetsky O.A."/>
            <person name="Gaspar M.L."/>
            <person name="Mondo S.J."/>
            <person name="LaButti K.M."/>
            <person name="Sandor L."/>
            <person name="Grigoriev I.V."/>
            <person name="Henry S.A."/>
            <person name="Pawlowska T.E."/>
        </authorList>
    </citation>
    <scope>NUCLEOTIDE SEQUENCE [LARGE SCALE GENOMIC DNA]</scope>
    <source>
        <strain evidence="2 3">ATCC 11559</strain>
    </source>
</reference>
<keyword evidence="1" id="KW-0175">Coiled coil</keyword>
<dbReference type="OMA" id="NTFLTIY"/>
<evidence type="ECO:0008006" key="4">
    <source>
        <dbReference type="Google" id="ProtNLM"/>
    </source>
</evidence>
<sequence>MARNLSNSFRKDRAASYITNMQHDLQLLDEKIRQIKQELQHCEEHLSTIQNSLSTKSVNSPKVTIPVSVTTTTTTTTTPSKGSTIPPFSLCDTSMLKHISQEEVDQSNTFLTIYDFIEKFESTLAFYRVDLDASWLQYLAASVRKGGDQKIMKWFEQAFDLEPTLKMARWKEIREKLILRWDITLDLQKSRQQFISIKQANDEPVYKYFHRFMNAWKKAMIPDGPMLVHFFIQSIQDPLKMFIKSCLSEALQEQGYLKGPYSTVNDSLERLQPLLEEKKDYLDVVSMQLFQSQEKQKELELLEMDHERVHPVETRTIAPIVPIPDITLAYNSYAIPPRVPTNALPLSDRRIAGSSSLSMIKKDTLNMISSMNKPVATT</sequence>